<feature type="transmembrane region" description="Helical" evidence="7">
    <location>
        <begin position="277"/>
        <end position="296"/>
    </location>
</feature>
<gene>
    <name evidence="9" type="ORF">PoMZ_13389</name>
</gene>
<feature type="region of interest" description="Disordered" evidence="6">
    <location>
        <begin position="406"/>
        <end position="442"/>
    </location>
</feature>
<feature type="region of interest" description="Disordered" evidence="6">
    <location>
        <begin position="319"/>
        <end position="356"/>
    </location>
</feature>
<evidence type="ECO:0000256" key="4">
    <source>
        <dbReference type="ARBA" id="ARBA00023136"/>
    </source>
</evidence>
<feature type="compositionally biased region" description="Low complexity" evidence="6">
    <location>
        <begin position="412"/>
        <end position="424"/>
    </location>
</feature>
<evidence type="ECO:0000313" key="9">
    <source>
        <dbReference type="EMBL" id="QBZ66412.1"/>
    </source>
</evidence>
<evidence type="ECO:0000256" key="2">
    <source>
        <dbReference type="ARBA" id="ARBA00022692"/>
    </source>
</evidence>
<keyword evidence="4 7" id="KW-0472">Membrane</keyword>
<name>A0A4P7NVD0_PYROR</name>
<protein>
    <recommendedName>
        <fullName evidence="8">Rhodopsin domain-containing protein</fullName>
    </recommendedName>
</protein>
<feature type="transmembrane region" description="Helical" evidence="7">
    <location>
        <begin position="75"/>
        <end position="96"/>
    </location>
</feature>
<feature type="transmembrane region" description="Helical" evidence="7">
    <location>
        <begin position="43"/>
        <end position="63"/>
    </location>
</feature>
<evidence type="ECO:0000256" key="1">
    <source>
        <dbReference type="ARBA" id="ARBA00004141"/>
    </source>
</evidence>
<keyword evidence="3 7" id="KW-1133">Transmembrane helix</keyword>
<reference evidence="9 10" key="1">
    <citation type="journal article" date="2019" name="Mol. Biol. Evol.">
        <title>Blast fungal genomes show frequent chromosomal changes, gene gains and losses, and effector gene turnover.</title>
        <authorList>
            <person name="Gomez Luciano L.B."/>
            <person name="Jason Tsai I."/>
            <person name="Chuma I."/>
            <person name="Tosa Y."/>
            <person name="Chen Y.H."/>
            <person name="Li J.Y."/>
            <person name="Li M.Y."/>
            <person name="Jade Lu M.Y."/>
            <person name="Nakayashiki H."/>
            <person name="Li W.H."/>
        </authorList>
    </citation>
    <scope>NUCLEOTIDE SEQUENCE [LARGE SCALE GENOMIC DNA]</scope>
    <source>
        <strain evidence="9">MZ5-1-6</strain>
    </source>
</reference>
<comment type="subcellular location">
    <subcellularLocation>
        <location evidence="1">Membrane</location>
        <topology evidence="1">Multi-pass membrane protein</topology>
    </subcellularLocation>
</comment>
<evidence type="ECO:0000259" key="8">
    <source>
        <dbReference type="Pfam" id="PF20684"/>
    </source>
</evidence>
<feature type="transmembrane region" description="Helical" evidence="7">
    <location>
        <begin position="116"/>
        <end position="138"/>
    </location>
</feature>
<keyword evidence="2 7" id="KW-0812">Transmembrane</keyword>
<feature type="domain" description="Rhodopsin" evidence="8">
    <location>
        <begin position="60"/>
        <end position="295"/>
    </location>
</feature>
<dbReference type="Proteomes" id="UP000294847">
    <property type="component" value="Chromosome 7"/>
</dbReference>
<dbReference type="PANTHER" id="PTHR33048">
    <property type="entry name" value="PTH11-LIKE INTEGRAL MEMBRANE PROTEIN (AFU_ORTHOLOGUE AFUA_5G11245)"/>
    <property type="match status" value="1"/>
</dbReference>
<evidence type="ECO:0000313" key="10">
    <source>
        <dbReference type="Proteomes" id="UP000294847"/>
    </source>
</evidence>
<comment type="similarity">
    <text evidence="5">Belongs to the SAT4 family.</text>
</comment>
<dbReference type="EMBL" id="CP034210">
    <property type="protein sequence ID" value="QBZ66412.1"/>
    <property type="molecule type" value="Genomic_DNA"/>
</dbReference>
<feature type="transmembrane region" description="Helical" evidence="7">
    <location>
        <begin position="158"/>
        <end position="177"/>
    </location>
</feature>
<dbReference type="AlphaFoldDB" id="A0A4P7NVD0"/>
<evidence type="ECO:0000256" key="6">
    <source>
        <dbReference type="SAM" id="MobiDB-lite"/>
    </source>
</evidence>
<dbReference type="GO" id="GO:0016020">
    <property type="term" value="C:membrane"/>
    <property type="evidence" value="ECO:0007669"/>
    <property type="project" value="UniProtKB-SubCell"/>
</dbReference>
<feature type="transmembrane region" description="Helical" evidence="7">
    <location>
        <begin position="197"/>
        <end position="222"/>
    </location>
</feature>
<dbReference type="PANTHER" id="PTHR33048:SF108">
    <property type="entry name" value="INTEGRAL MEMBRANE PROTEIN"/>
    <property type="match status" value="1"/>
</dbReference>
<evidence type="ECO:0000256" key="3">
    <source>
        <dbReference type="ARBA" id="ARBA00022989"/>
    </source>
</evidence>
<accession>A0A4P7NVD0</accession>
<evidence type="ECO:0000256" key="5">
    <source>
        <dbReference type="ARBA" id="ARBA00038359"/>
    </source>
</evidence>
<dbReference type="InterPro" id="IPR052337">
    <property type="entry name" value="SAT4-like"/>
</dbReference>
<dbReference type="Pfam" id="PF20684">
    <property type="entry name" value="Fung_rhodopsin"/>
    <property type="match status" value="1"/>
</dbReference>
<organism evidence="9 10">
    <name type="scientific">Pyricularia oryzae</name>
    <name type="common">Rice blast fungus</name>
    <name type="synonym">Magnaporthe oryzae</name>
    <dbReference type="NCBI Taxonomy" id="318829"/>
    <lineage>
        <taxon>Eukaryota</taxon>
        <taxon>Fungi</taxon>
        <taxon>Dikarya</taxon>
        <taxon>Ascomycota</taxon>
        <taxon>Pezizomycotina</taxon>
        <taxon>Sordariomycetes</taxon>
        <taxon>Sordariomycetidae</taxon>
        <taxon>Magnaporthales</taxon>
        <taxon>Pyriculariaceae</taxon>
        <taxon>Pyricularia</taxon>
    </lineage>
</organism>
<evidence type="ECO:0000256" key="7">
    <source>
        <dbReference type="SAM" id="Phobius"/>
    </source>
</evidence>
<feature type="transmembrane region" description="Helical" evidence="7">
    <location>
        <begin position="234"/>
        <end position="257"/>
    </location>
</feature>
<sequence>MIATANLAVMSTNGSEIIGAGVPPPGVTPNFENPSDNLRSVSYVTQTLTLVVVTAFVIVRFYAKHVALGNHWHTEDYFTFATWFLMVGYCITAIYATHFGGGLDQWEVPATLITGYFKACYAATIFYMPMAFCVKIALLALTQRVYGPHKKTIMGIKIFELLLFLYYGSGLIIKIRTCWPIEAYWLGQEDKCLNQDIIILCDSILSVISDLAILILPIPLTWSLELSNRKKLRIMGILCAGGTATAFSIYRLGMILMERNSPNATMTFTKVILSGNAEVGIGLICACLPAITALVLKKTRSTGYYSGNGGYMRSDNDQLGGPGNSKFHTHSHARSGYAAGGSSHNHSVHNHSHSHGGGIVVSRTFDVQRTLKADTDYVVPDKDGGLPLSMLDANGKADQAELVTHAQGVGRSTKSSSIGGLSSNDSDEKLDRQIRAHGGRRI</sequence>
<proteinExistence type="inferred from homology"/>
<dbReference type="InterPro" id="IPR049326">
    <property type="entry name" value="Rhodopsin_dom_fungi"/>
</dbReference>